<dbReference type="Pfam" id="PF07699">
    <property type="entry name" value="Ephrin_rec_like"/>
    <property type="match status" value="1"/>
</dbReference>
<evidence type="ECO:0000256" key="3">
    <source>
        <dbReference type="PROSITE-ProRule" id="PRU00059"/>
    </source>
</evidence>
<evidence type="ECO:0000256" key="1">
    <source>
        <dbReference type="ARBA" id="ARBA00022737"/>
    </source>
</evidence>
<feature type="domain" description="CUB" evidence="6">
    <location>
        <begin position="876"/>
        <end position="994"/>
    </location>
</feature>
<name>A0ABD0KMN2_9CAEN</name>
<dbReference type="FunFam" id="2.60.120.290:FF:000005">
    <property type="entry name" value="Procollagen C-endopeptidase enhancer 1"/>
    <property type="match status" value="6"/>
</dbReference>
<dbReference type="Gene3D" id="2.60.120.290">
    <property type="entry name" value="Spermadhesin, CUB domain"/>
    <property type="match status" value="8"/>
</dbReference>
<evidence type="ECO:0000313" key="7">
    <source>
        <dbReference type="EMBL" id="KAK7488140.1"/>
    </source>
</evidence>
<feature type="compositionally biased region" description="Low complexity" evidence="4">
    <location>
        <begin position="1381"/>
        <end position="1399"/>
    </location>
</feature>
<gene>
    <name evidence="7" type="ORF">BaRGS_00020582</name>
</gene>
<dbReference type="EMBL" id="JACVVK020000154">
    <property type="protein sequence ID" value="KAK7488140.1"/>
    <property type="molecule type" value="Genomic_DNA"/>
</dbReference>
<dbReference type="Pfam" id="PF00431">
    <property type="entry name" value="CUB"/>
    <property type="match status" value="7"/>
</dbReference>
<dbReference type="InterPro" id="IPR011641">
    <property type="entry name" value="Tyr-kin_ephrin_A/B_rcpt-like"/>
</dbReference>
<dbReference type="SUPFAM" id="SSF49854">
    <property type="entry name" value="Spermadhesin, CUB domain"/>
    <property type="match status" value="8"/>
</dbReference>
<proteinExistence type="predicted"/>
<reference evidence="7 8" key="1">
    <citation type="journal article" date="2023" name="Sci. Data">
        <title>Genome assembly of the Korean intertidal mud-creeper Batillaria attramentaria.</title>
        <authorList>
            <person name="Patra A.K."/>
            <person name="Ho P.T."/>
            <person name="Jun S."/>
            <person name="Lee S.J."/>
            <person name="Kim Y."/>
            <person name="Won Y.J."/>
        </authorList>
    </citation>
    <scope>NUCLEOTIDE SEQUENCE [LARGE SCALE GENOMIC DNA]</scope>
    <source>
        <strain evidence="7">Wonlab-2016</strain>
    </source>
</reference>
<keyword evidence="8" id="KW-1185">Reference proteome</keyword>
<feature type="domain" description="CUB" evidence="6">
    <location>
        <begin position="541"/>
        <end position="642"/>
    </location>
</feature>
<keyword evidence="5" id="KW-0472">Membrane</keyword>
<evidence type="ECO:0000259" key="6">
    <source>
        <dbReference type="PROSITE" id="PS01180"/>
    </source>
</evidence>
<keyword evidence="1" id="KW-0677">Repeat</keyword>
<comment type="caution">
    <text evidence="3">Lacks conserved residue(s) required for the propagation of feature annotation.</text>
</comment>
<dbReference type="PROSITE" id="PS01180">
    <property type="entry name" value="CUB"/>
    <property type="match status" value="8"/>
</dbReference>
<evidence type="ECO:0000313" key="8">
    <source>
        <dbReference type="Proteomes" id="UP001519460"/>
    </source>
</evidence>
<sequence>MIHRQYVDITHRQVFLFAVPRYITGSVSQLPDIQRSARHQQSNQTCAWSVSVNSVIWCLVAVTACLQVFGAANQACDRTFSSRSGSISSPGYWDPYPPNLDCTYFISQAAGFIIRLLFKESPFHLDAKDFGGCLDFIQVYDGSSESAPVLGGPYCASTRPPVLFSTQNVVMIRFHSDSKTSYGRQECDETFISSRGEISPRGYPDPFAPNQDCTYIIRQSQEYIIRLQFPPGLNPFRLDVEDGVCKDFVQIYDGVNTSAPVLGGPYCGDTRPTVVLFSTQNMVMIRFHSDSTTSYGHQGFNLQSGSIESPGSDGPYPTNLDCTYHIQIGSAYIVRLQFRESYYHLDVQGAACADYLQVYDGSSESAPVLGGPYCGDTRPPVLFSTQNVVMIRFHSDNKTSQRYQGFRLTCDKTLTSTDGDIRSPGYTGPYPTNLDCTYIIQQSEKYIVRLLFGRTFFHLDVKGAACADYIEVYDGDSESAPVLGGPYCGDTTPPVLFSTQNVVMIRVHSDNKTSYGYQGFTIRYTAIEKGKKSFEHTMVHCNKTIQDVKGEITSPGYSDTYPTNWDCTYVIQQDTRFIVRLEFASYYFHLDAEGGNCADYLQVYDGDSESAPVLGGPYCGSTRPPPLFSTQNVVMISFHTDNKSSYSCNKTVQALKGEITSPGYSNCYPGNWDCTYVIQQDTRFIVRLEFASYYFRLDVEGGDCVDYLQVYDGDSESAPVLGGPYCGSTRPPPLFSTQNVLMISFHTDNKSSYSSEGFKIYYTAIEKACNKTIQDEKGVITSPGYSDTYPTNWDCTYVIQQDARFIVRLEFASYYFRLDVEGGNCVDYLQVYDGDSESAPLLGGPYCGDTRPPPLFSTQNVVMIRFHSDNRTVYACNKTIQDEKGEITSPGYSDTYPANWDCTYVIQQDTRFIVRLEFASYYFRLDAEGGDCVDYVQVYDGDSESAPMLGGPYCGDTRPPPLFSTQNVVMIRFHSDNKTSYDSSAGSTTSSKRTTQFAGKTTTHASAPATTTHAHARTTTLPPAKSTTTHALGSTSTTFAPTAGVNHITSQFAFYNDDEMVYRSKMTWSKTTHMDVSQCLLQKTTHMDVSQCLLQKTTHMDVSQWHCSEGHFADARKDGTCSPCAVGFYQNETNQEECKKCPPRSTTQSTGSTRLSDCKAAPGVTTTVTVTLKFVLNTSCTSADEEAVSSSVRAEFVALKSDWPGLCTDSTCSNVHVTSTCEEALSNVITSVVNIEKVPPVLTFRQTNASRSTESALIIIVVHTDAFETSGGPTLLKNEVVVKVTWPCTSGYTQSGDTCDSTAEDGVSTELIAYIVGGVVGMVVIILLVVLVICLRPTAFGSASNPGFELQPTSTPASPPKDQASGENPYDDIATDDATADDYLTPAPNPVTSVPASSVPNPPAP</sequence>
<organism evidence="7 8">
    <name type="scientific">Batillaria attramentaria</name>
    <dbReference type="NCBI Taxonomy" id="370345"/>
    <lineage>
        <taxon>Eukaryota</taxon>
        <taxon>Metazoa</taxon>
        <taxon>Spiralia</taxon>
        <taxon>Lophotrochozoa</taxon>
        <taxon>Mollusca</taxon>
        <taxon>Gastropoda</taxon>
        <taxon>Caenogastropoda</taxon>
        <taxon>Sorbeoconcha</taxon>
        <taxon>Cerithioidea</taxon>
        <taxon>Batillariidae</taxon>
        <taxon>Batillaria</taxon>
    </lineage>
</organism>
<keyword evidence="2" id="KW-1015">Disulfide bond</keyword>
<accession>A0ABD0KMN2</accession>
<feature type="domain" description="CUB" evidence="6">
    <location>
        <begin position="410"/>
        <end position="527"/>
    </location>
</feature>
<feature type="region of interest" description="Disordered" evidence="4">
    <location>
        <begin position="1345"/>
        <end position="1405"/>
    </location>
</feature>
<dbReference type="InterPro" id="IPR035914">
    <property type="entry name" value="Sperma_CUB_dom_sf"/>
</dbReference>
<comment type="caution">
    <text evidence="7">The sequence shown here is derived from an EMBL/GenBank/DDBJ whole genome shotgun (WGS) entry which is preliminary data.</text>
</comment>
<feature type="transmembrane region" description="Helical" evidence="5">
    <location>
        <begin position="1311"/>
        <end position="1335"/>
    </location>
</feature>
<keyword evidence="5" id="KW-1133">Transmembrane helix</keyword>
<feature type="compositionally biased region" description="Low complexity" evidence="4">
    <location>
        <begin position="980"/>
        <end position="1033"/>
    </location>
</feature>
<feature type="domain" description="CUB" evidence="6">
    <location>
        <begin position="187"/>
        <end position="307"/>
    </location>
</feature>
<feature type="domain" description="CUB" evidence="6">
    <location>
        <begin position="769"/>
        <end position="870"/>
    </location>
</feature>
<protein>
    <recommendedName>
        <fullName evidence="6">CUB domain-containing protein</fullName>
    </recommendedName>
</protein>
<evidence type="ECO:0000256" key="5">
    <source>
        <dbReference type="SAM" id="Phobius"/>
    </source>
</evidence>
<evidence type="ECO:0000256" key="2">
    <source>
        <dbReference type="ARBA" id="ARBA00023157"/>
    </source>
</evidence>
<dbReference type="SMART" id="SM01411">
    <property type="entry name" value="Ephrin_rec_like"/>
    <property type="match status" value="1"/>
</dbReference>
<dbReference type="InterPro" id="IPR000859">
    <property type="entry name" value="CUB_dom"/>
</dbReference>
<feature type="compositionally biased region" description="Acidic residues" evidence="4">
    <location>
        <begin position="1369"/>
        <end position="1380"/>
    </location>
</feature>
<feature type="domain" description="CUB" evidence="6">
    <location>
        <begin position="648"/>
        <end position="765"/>
    </location>
</feature>
<dbReference type="Proteomes" id="UP001519460">
    <property type="component" value="Unassembled WGS sequence"/>
</dbReference>
<evidence type="ECO:0000256" key="4">
    <source>
        <dbReference type="SAM" id="MobiDB-lite"/>
    </source>
</evidence>
<dbReference type="PANTHER" id="PTHR24251">
    <property type="entry name" value="OVOCHYMASE-RELATED"/>
    <property type="match status" value="1"/>
</dbReference>
<feature type="region of interest" description="Disordered" evidence="4">
    <location>
        <begin position="978"/>
        <end position="1033"/>
    </location>
</feature>
<feature type="domain" description="CUB" evidence="6">
    <location>
        <begin position="305"/>
        <end position="407"/>
    </location>
</feature>
<dbReference type="SMART" id="SM00042">
    <property type="entry name" value="CUB"/>
    <property type="match status" value="8"/>
</dbReference>
<dbReference type="CDD" id="cd00041">
    <property type="entry name" value="CUB"/>
    <property type="match status" value="8"/>
</dbReference>
<keyword evidence="5" id="KW-0812">Transmembrane</keyword>
<feature type="domain" description="CUB" evidence="6">
    <location>
        <begin position="76"/>
        <end position="178"/>
    </location>
</feature>
<feature type="compositionally biased region" description="Polar residues" evidence="4">
    <location>
        <begin position="1345"/>
        <end position="1356"/>
    </location>
</feature>
<dbReference type="Gene3D" id="2.10.50.10">
    <property type="entry name" value="Tumor Necrosis Factor Receptor, subunit A, domain 2"/>
    <property type="match status" value="1"/>
</dbReference>